<keyword evidence="3" id="KW-1185">Reference proteome</keyword>
<protein>
    <submittedName>
        <fullName evidence="2">Cupin domain-containing protein</fullName>
    </submittedName>
</protein>
<evidence type="ECO:0000313" key="2">
    <source>
        <dbReference type="EMBL" id="KAA3437120.1"/>
    </source>
</evidence>
<name>A0A5B6TBX8_9BACT</name>
<dbReference type="Pfam" id="PF07883">
    <property type="entry name" value="Cupin_2"/>
    <property type="match status" value="1"/>
</dbReference>
<dbReference type="PANTHER" id="PTHR37694:SF1">
    <property type="entry name" value="SLR8022 PROTEIN"/>
    <property type="match status" value="1"/>
</dbReference>
<gene>
    <name evidence="2" type="ORF">FOA19_22405</name>
</gene>
<dbReference type="Proteomes" id="UP000324133">
    <property type="component" value="Unassembled WGS sequence"/>
</dbReference>
<dbReference type="OrthoDB" id="1121052at2"/>
<dbReference type="EMBL" id="VKKY01000003">
    <property type="protein sequence ID" value="KAA3437120.1"/>
    <property type="molecule type" value="Genomic_DNA"/>
</dbReference>
<dbReference type="InterPro" id="IPR011051">
    <property type="entry name" value="RmlC_Cupin_sf"/>
</dbReference>
<dbReference type="AlphaFoldDB" id="A0A5B6TBX8"/>
<evidence type="ECO:0000259" key="1">
    <source>
        <dbReference type="Pfam" id="PF07883"/>
    </source>
</evidence>
<dbReference type="RefSeq" id="WP_149093060.1">
    <property type="nucleotide sequence ID" value="NZ_VKKY01000003.1"/>
</dbReference>
<dbReference type="SUPFAM" id="SSF51182">
    <property type="entry name" value="RmlC-like cupins"/>
    <property type="match status" value="1"/>
</dbReference>
<evidence type="ECO:0000313" key="3">
    <source>
        <dbReference type="Proteomes" id="UP000324133"/>
    </source>
</evidence>
<accession>A0A5B6TBX8</accession>
<dbReference type="Gene3D" id="2.60.120.10">
    <property type="entry name" value="Jelly Rolls"/>
    <property type="match status" value="1"/>
</dbReference>
<dbReference type="InterPro" id="IPR014710">
    <property type="entry name" value="RmlC-like_jellyroll"/>
</dbReference>
<proteinExistence type="predicted"/>
<comment type="caution">
    <text evidence="2">The sequence shown here is derived from an EMBL/GenBank/DDBJ whole genome shotgun (WGS) entry which is preliminary data.</text>
</comment>
<feature type="domain" description="Cupin type-2" evidence="1">
    <location>
        <begin position="42"/>
        <end position="106"/>
    </location>
</feature>
<organism evidence="2 3">
    <name type="scientific">Rufibacter hautae</name>
    <dbReference type="NCBI Taxonomy" id="2595005"/>
    <lineage>
        <taxon>Bacteria</taxon>
        <taxon>Pseudomonadati</taxon>
        <taxon>Bacteroidota</taxon>
        <taxon>Cytophagia</taxon>
        <taxon>Cytophagales</taxon>
        <taxon>Hymenobacteraceae</taxon>
        <taxon>Rufibacter</taxon>
    </lineage>
</organism>
<dbReference type="InterPro" id="IPR013096">
    <property type="entry name" value="Cupin_2"/>
</dbReference>
<dbReference type="PANTHER" id="PTHR37694">
    <property type="entry name" value="SLR8022 PROTEIN"/>
    <property type="match status" value="1"/>
</dbReference>
<sequence>MAHPTQAPEGVQLENLANKLEYQTSKFAHQILLDQEHHKTHLFAFAKGQELKTHTTPTAALLIMLEGTCSFHIHGTSQLLQPGAIIMIPATVPHSLNAETDFKMVLVK</sequence>
<reference evidence="2 3" key="1">
    <citation type="submission" date="2019-07" db="EMBL/GenBank/DDBJ databases">
        <title>Rufibacter sp. nov., isolated from lake sediment.</title>
        <authorList>
            <person name="Qu J.-H."/>
        </authorList>
    </citation>
    <scope>NUCLEOTIDE SEQUENCE [LARGE SCALE GENOMIC DNA]</scope>
    <source>
        <strain evidence="2 3">NBS58-1</strain>
    </source>
</reference>
<dbReference type="CDD" id="cd02230">
    <property type="entry name" value="cupin_HP0902-like"/>
    <property type="match status" value="1"/>
</dbReference>